<protein>
    <submittedName>
        <fullName evidence="1">Uncharacterized protein</fullName>
    </submittedName>
</protein>
<sequence>MQLAPSNNRMLLATGEIVELMLYEKKVCVVLYDFLDANNCDPLRGFSPSILCSTTFTLALRPKTTLFS</sequence>
<organism evidence="1 2">
    <name type="scientific">Morus notabilis</name>
    <dbReference type="NCBI Taxonomy" id="981085"/>
    <lineage>
        <taxon>Eukaryota</taxon>
        <taxon>Viridiplantae</taxon>
        <taxon>Streptophyta</taxon>
        <taxon>Embryophyta</taxon>
        <taxon>Tracheophyta</taxon>
        <taxon>Spermatophyta</taxon>
        <taxon>Magnoliopsida</taxon>
        <taxon>eudicotyledons</taxon>
        <taxon>Gunneridae</taxon>
        <taxon>Pentapetalae</taxon>
        <taxon>rosids</taxon>
        <taxon>fabids</taxon>
        <taxon>Rosales</taxon>
        <taxon>Moraceae</taxon>
        <taxon>Moreae</taxon>
        <taxon>Morus</taxon>
    </lineage>
</organism>
<evidence type="ECO:0000313" key="2">
    <source>
        <dbReference type="Proteomes" id="UP000030645"/>
    </source>
</evidence>
<keyword evidence="2" id="KW-1185">Reference proteome</keyword>
<dbReference type="AlphaFoldDB" id="W9QYR4"/>
<gene>
    <name evidence="1" type="ORF">L484_019733</name>
</gene>
<reference evidence="2" key="1">
    <citation type="submission" date="2013-01" db="EMBL/GenBank/DDBJ databases">
        <title>Draft Genome Sequence of a Mulberry Tree, Morus notabilis C.K. Schneid.</title>
        <authorList>
            <person name="He N."/>
            <person name="Zhao S."/>
        </authorList>
    </citation>
    <scope>NUCLEOTIDE SEQUENCE</scope>
</reference>
<accession>W9QYR4</accession>
<name>W9QYR4_9ROSA</name>
<dbReference type="EMBL" id="KE343429">
    <property type="protein sequence ID" value="EXB29197.1"/>
    <property type="molecule type" value="Genomic_DNA"/>
</dbReference>
<dbReference type="Proteomes" id="UP000030645">
    <property type="component" value="Unassembled WGS sequence"/>
</dbReference>
<proteinExistence type="predicted"/>
<evidence type="ECO:0000313" key="1">
    <source>
        <dbReference type="EMBL" id="EXB29197.1"/>
    </source>
</evidence>